<dbReference type="InterPro" id="IPR021443">
    <property type="entry name" value="DUF3093"/>
</dbReference>
<proteinExistence type="predicted"/>
<keyword evidence="1" id="KW-0472">Membrane</keyword>
<dbReference type="RefSeq" id="WP_146925251.1">
    <property type="nucleotide sequence ID" value="NZ_BJUB01000001.1"/>
</dbReference>
<accession>A0A510V1N5</accession>
<sequence>MPEAPRGTPLPSSRTAVPTYAERLWLGPLGWMLLVVFAAMMAVAFVPLDPRVAVLVGVGVVVVGVVVLAALAPRVEVRDGVFRAGGAHIPVDLLGAAVPLDADETRAELGPRLDARAHVCLRGWIHSAVRVEVRDPQDPTPYWVVSTRRPAALAAALHA</sequence>
<protein>
    <recommendedName>
        <fullName evidence="4">DUF3093 domain-containing protein</fullName>
    </recommendedName>
</protein>
<evidence type="ECO:0000256" key="1">
    <source>
        <dbReference type="SAM" id="Phobius"/>
    </source>
</evidence>
<feature type="transmembrane region" description="Helical" evidence="1">
    <location>
        <begin position="24"/>
        <end position="46"/>
    </location>
</feature>
<feature type="transmembrane region" description="Helical" evidence="1">
    <location>
        <begin position="52"/>
        <end position="73"/>
    </location>
</feature>
<keyword evidence="3" id="KW-1185">Reference proteome</keyword>
<comment type="caution">
    <text evidence="2">The sequence shown here is derived from an EMBL/GenBank/DDBJ whole genome shotgun (WGS) entry which is preliminary data.</text>
</comment>
<dbReference type="AlphaFoldDB" id="A0A510V1N5"/>
<name>A0A510V1N5_9CELL</name>
<keyword evidence="1" id="KW-1133">Transmembrane helix</keyword>
<organism evidence="2 3">
    <name type="scientific">Cellulomonas xylanilytica</name>
    <dbReference type="NCBI Taxonomy" id="233583"/>
    <lineage>
        <taxon>Bacteria</taxon>
        <taxon>Bacillati</taxon>
        <taxon>Actinomycetota</taxon>
        <taxon>Actinomycetes</taxon>
        <taxon>Micrococcales</taxon>
        <taxon>Cellulomonadaceae</taxon>
        <taxon>Cellulomonas</taxon>
    </lineage>
</organism>
<evidence type="ECO:0008006" key="4">
    <source>
        <dbReference type="Google" id="ProtNLM"/>
    </source>
</evidence>
<dbReference type="OrthoDB" id="3217020at2"/>
<gene>
    <name evidence="2" type="ORF">CXY01_02610</name>
</gene>
<dbReference type="Proteomes" id="UP000321118">
    <property type="component" value="Unassembled WGS sequence"/>
</dbReference>
<evidence type="ECO:0000313" key="3">
    <source>
        <dbReference type="Proteomes" id="UP000321118"/>
    </source>
</evidence>
<dbReference type="Pfam" id="PF11292">
    <property type="entry name" value="DUF3093"/>
    <property type="match status" value="1"/>
</dbReference>
<evidence type="ECO:0000313" key="2">
    <source>
        <dbReference type="EMBL" id="GEK19741.1"/>
    </source>
</evidence>
<dbReference type="EMBL" id="BJUB01000001">
    <property type="protein sequence ID" value="GEK19741.1"/>
    <property type="molecule type" value="Genomic_DNA"/>
</dbReference>
<reference evidence="2 3" key="1">
    <citation type="submission" date="2019-07" db="EMBL/GenBank/DDBJ databases">
        <title>Whole genome shotgun sequence of Cellulomonas xylanilytica NBRC 101102.</title>
        <authorList>
            <person name="Hosoyama A."/>
            <person name="Uohara A."/>
            <person name="Ohji S."/>
            <person name="Ichikawa N."/>
        </authorList>
    </citation>
    <scope>NUCLEOTIDE SEQUENCE [LARGE SCALE GENOMIC DNA]</scope>
    <source>
        <strain evidence="2 3">NBRC 101102</strain>
    </source>
</reference>
<keyword evidence="1" id="KW-0812">Transmembrane</keyword>